<reference evidence="1" key="2">
    <citation type="submission" date="2025-09" db="UniProtKB">
        <authorList>
            <consortium name="EnsemblPlants"/>
        </authorList>
    </citation>
    <scope>IDENTIFICATION</scope>
</reference>
<dbReference type="EnsemblPlants" id="AVESA.00010b.r2.7DG1358260.1">
    <property type="protein sequence ID" value="AVESA.00010b.r2.7DG1358260.1.CDS"/>
    <property type="gene ID" value="AVESA.00010b.r2.7DG1358260"/>
</dbReference>
<sequence>MEMEAAAPLPKKRKSGVPGSSEPEKILSRKLPPPAAKEAADPHIQQPLPRAEGAEEGVDRISGLPDAVLGDIISILPTREGARTQTLATRWRHLWRSAPLNLDYRDLPAERDVLIALISRILSAHAGSGRRLCISVQHLGHEPATVDAWLRSSALSNLQELEFCRPATRSPALPPAVASISSSLRVATISNCRLPDGISETLHFPQLKQLTLEEVSISEGSLHRVIAGCPVLEYMLLNRSFGFNCVRICSPILKTIGIRRGEPYLRKIIIEDAPCLERFLQLDIYDKLDILIMSAPNLAIMGCLSYKDSCFSDFQGWRAVFPTVVYTIKTLFIYVDSNSVDMLLSFMSCFPCLEKLYIQQSGKAGKRSWRRKHKSHIRSLDIRLKTVVLKNYKKYMADVDFAMFFVLHAKMLELLRFEVRFVCSNGFVASQRRLLQLEKRASRDARFEFTEYTHRRKLEDIKHVQDLSVADPFEW</sequence>
<dbReference type="Proteomes" id="UP001732700">
    <property type="component" value="Chromosome 7D"/>
</dbReference>
<evidence type="ECO:0000313" key="2">
    <source>
        <dbReference type="Proteomes" id="UP001732700"/>
    </source>
</evidence>
<proteinExistence type="predicted"/>
<evidence type="ECO:0000313" key="1">
    <source>
        <dbReference type="EnsemblPlants" id="AVESA.00010b.r2.7DG1358260.1.CDS"/>
    </source>
</evidence>
<reference evidence="1" key="1">
    <citation type="submission" date="2021-05" db="EMBL/GenBank/DDBJ databases">
        <authorList>
            <person name="Scholz U."/>
            <person name="Mascher M."/>
            <person name="Fiebig A."/>
        </authorList>
    </citation>
    <scope>NUCLEOTIDE SEQUENCE [LARGE SCALE GENOMIC DNA]</scope>
</reference>
<organism evidence="1 2">
    <name type="scientific">Avena sativa</name>
    <name type="common">Oat</name>
    <dbReference type="NCBI Taxonomy" id="4498"/>
    <lineage>
        <taxon>Eukaryota</taxon>
        <taxon>Viridiplantae</taxon>
        <taxon>Streptophyta</taxon>
        <taxon>Embryophyta</taxon>
        <taxon>Tracheophyta</taxon>
        <taxon>Spermatophyta</taxon>
        <taxon>Magnoliopsida</taxon>
        <taxon>Liliopsida</taxon>
        <taxon>Poales</taxon>
        <taxon>Poaceae</taxon>
        <taxon>BOP clade</taxon>
        <taxon>Pooideae</taxon>
        <taxon>Poodae</taxon>
        <taxon>Poeae</taxon>
        <taxon>Poeae Chloroplast Group 1 (Aveneae type)</taxon>
        <taxon>Aveninae</taxon>
        <taxon>Avena</taxon>
    </lineage>
</organism>
<accession>A0ACD6AHI5</accession>
<protein>
    <submittedName>
        <fullName evidence="1">Uncharacterized protein</fullName>
    </submittedName>
</protein>
<keyword evidence="2" id="KW-1185">Reference proteome</keyword>
<name>A0ACD6AHI5_AVESA</name>